<accession>A0AAV7VNS5</accession>
<dbReference type="AlphaFoldDB" id="A0AAV7VNS5"/>
<comment type="caution">
    <text evidence="2">The sequence shown here is derived from an EMBL/GenBank/DDBJ whole genome shotgun (WGS) entry which is preliminary data.</text>
</comment>
<evidence type="ECO:0000313" key="2">
    <source>
        <dbReference type="EMBL" id="KAJ1203328.1"/>
    </source>
</evidence>
<reference evidence="2" key="1">
    <citation type="journal article" date="2022" name="bioRxiv">
        <title>Sequencing and chromosome-scale assembly of the giantPleurodeles waltlgenome.</title>
        <authorList>
            <person name="Brown T."/>
            <person name="Elewa A."/>
            <person name="Iarovenko S."/>
            <person name="Subramanian E."/>
            <person name="Araus A.J."/>
            <person name="Petzold A."/>
            <person name="Susuki M."/>
            <person name="Suzuki K.-i.T."/>
            <person name="Hayashi T."/>
            <person name="Toyoda A."/>
            <person name="Oliveira C."/>
            <person name="Osipova E."/>
            <person name="Leigh N.D."/>
            <person name="Simon A."/>
            <person name="Yun M.H."/>
        </authorList>
    </citation>
    <scope>NUCLEOTIDE SEQUENCE</scope>
    <source>
        <strain evidence="2">20211129_DDA</strain>
        <tissue evidence="2">Liver</tissue>
    </source>
</reference>
<gene>
    <name evidence="2" type="ORF">NDU88_007115</name>
</gene>
<sequence>MTRRATQRLLNEEGRSCGVLVRHGISQPLRLTTVPQVKEVCLLWPLRQSCRRIHGSDGPKYSVLQLKGEPPGRVLHPTAHRDFGRN</sequence>
<dbReference type="EMBL" id="JANPWB010000003">
    <property type="protein sequence ID" value="KAJ1203328.1"/>
    <property type="molecule type" value="Genomic_DNA"/>
</dbReference>
<proteinExistence type="predicted"/>
<protein>
    <submittedName>
        <fullName evidence="2">Uncharacterized protein</fullName>
    </submittedName>
</protein>
<name>A0AAV7VNS5_PLEWA</name>
<dbReference type="Proteomes" id="UP001066276">
    <property type="component" value="Chromosome 2_1"/>
</dbReference>
<evidence type="ECO:0000256" key="1">
    <source>
        <dbReference type="SAM" id="MobiDB-lite"/>
    </source>
</evidence>
<organism evidence="2 3">
    <name type="scientific">Pleurodeles waltl</name>
    <name type="common">Iberian ribbed newt</name>
    <dbReference type="NCBI Taxonomy" id="8319"/>
    <lineage>
        <taxon>Eukaryota</taxon>
        <taxon>Metazoa</taxon>
        <taxon>Chordata</taxon>
        <taxon>Craniata</taxon>
        <taxon>Vertebrata</taxon>
        <taxon>Euteleostomi</taxon>
        <taxon>Amphibia</taxon>
        <taxon>Batrachia</taxon>
        <taxon>Caudata</taxon>
        <taxon>Salamandroidea</taxon>
        <taxon>Salamandridae</taxon>
        <taxon>Pleurodelinae</taxon>
        <taxon>Pleurodeles</taxon>
    </lineage>
</organism>
<keyword evidence="3" id="KW-1185">Reference proteome</keyword>
<feature type="region of interest" description="Disordered" evidence="1">
    <location>
        <begin position="62"/>
        <end position="86"/>
    </location>
</feature>
<evidence type="ECO:0000313" key="3">
    <source>
        <dbReference type="Proteomes" id="UP001066276"/>
    </source>
</evidence>